<dbReference type="Pfam" id="PF05635">
    <property type="entry name" value="23S_rRNA_IVP"/>
    <property type="match status" value="1"/>
</dbReference>
<dbReference type="Proteomes" id="UP000178812">
    <property type="component" value="Unassembled WGS sequence"/>
</dbReference>
<dbReference type="PANTHER" id="PTHR38471">
    <property type="entry name" value="FOUR HELIX BUNDLE PROTEIN"/>
    <property type="match status" value="1"/>
</dbReference>
<evidence type="ECO:0000313" key="1">
    <source>
        <dbReference type="EMBL" id="OGM05781.1"/>
    </source>
</evidence>
<dbReference type="AlphaFoldDB" id="A0A1F7WSM5"/>
<organism evidence="1 2">
    <name type="scientific">Candidatus Woesebacteria bacterium GWB1_43_5</name>
    <dbReference type="NCBI Taxonomy" id="1802474"/>
    <lineage>
        <taxon>Bacteria</taxon>
        <taxon>Candidatus Woeseibacteriota</taxon>
    </lineage>
</organism>
<sequence length="118" mass="13768">MTSYKQLRFWITARQVSLKLVELSRKLPNEQIARIIVNQVLRSAFSVGANIAEGFGKYKGKEYARFIQVALGSARETEYWLDLLKDVYLRFVKETEEILLINEQTIKMLVITLKSLRK</sequence>
<protein>
    <recommendedName>
        <fullName evidence="3">Four helix bundle protein</fullName>
    </recommendedName>
</protein>
<dbReference type="SUPFAM" id="SSF158446">
    <property type="entry name" value="IVS-encoded protein-like"/>
    <property type="match status" value="1"/>
</dbReference>
<evidence type="ECO:0008006" key="3">
    <source>
        <dbReference type="Google" id="ProtNLM"/>
    </source>
</evidence>
<comment type="caution">
    <text evidence="1">The sequence shown here is derived from an EMBL/GenBank/DDBJ whole genome shotgun (WGS) entry which is preliminary data.</text>
</comment>
<reference evidence="1 2" key="1">
    <citation type="journal article" date="2016" name="Nat. Commun.">
        <title>Thousands of microbial genomes shed light on interconnected biogeochemical processes in an aquifer system.</title>
        <authorList>
            <person name="Anantharaman K."/>
            <person name="Brown C.T."/>
            <person name="Hug L.A."/>
            <person name="Sharon I."/>
            <person name="Castelle C.J."/>
            <person name="Probst A.J."/>
            <person name="Thomas B.C."/>
            <person name="Singh A."/>
            <person name="Wilkins M.J."/>
            <person name="Karaoz U."/>
            <person name="Brodie E.L."/>
            <person name="Williams K.H."/>
            <person name="Hubbard S.S."/>
            <person name="Banfield J.F."/>
        </authorList>
    </citation>
    <scope>NUCLEOTIDE SEQUENCE [LARGE SCALE GENOMIC DNA]</scope>
</reference>
<proteinExistence type="predicted"/>
<dbReference type="NCBIfam" id="TIGR02436">
    <property type="entry name" value="four helix bundle protein"/>
    <property type="match status" value="1"/>
</dbReference>
<dbReference type="InterPro" id="IPR012657">
    <property type="entry name" value="23S_rRNA-intervening_sequence"/>
</dbReference>
<dbReference type="PANTHER" id="PTHR38471:SF2">
    <property type="entry name" value="FOUR HELIX BUNDLE PROTEIN"/>
    <property type="match status" value="1"/>
</dbReference>
<accession>A0A1F7WSM5</accession>
<dbReference type="InterPro" id="IPR036583">
    <property type="entry name" value="23S_rRNA_IVS_sf"/>
</dbReference>
<evidence type="ECO:0000313" key="2">
    <source>
        <dbReference type="Proteomes" id="UP000178812"/>
    </source>
</evidence>
<dbReference type="Gene3D" id="1.20.1440.60">
    <property type="entry name" value="23S rRNA-intervening sequence"/>
    <property type="match status" value="1"/>
</dbReference>
<gene>
    <name evidence="1" type="ORF">A2125_01155</name>
</gene>
<dbReference type="EMBL" id="MGFM01000022">
    <property type="protein sequence ID" value="OGM05781.1"/>
    <property type="molecule type" value="Genomic_DNA"/>
</dbReference>
<name>A0A1F7WSM5_9BACT</name>